<evidence type="ECO:0000256" key="1">
    <source>
        <dbReference type="ARBA" id="ARBA00009558"/>
    </source>
</evidence>
<evidence type="ECO:0000256" key="2">
    <source>
        <dbReference type="ARBA" id="ARBA00022676"/>
    </source>
</evidence>
<dbReference type="GO" id="GO:0016779">
    <property type="term" value="F:nucleotidyltransferase activity"/>
    <property type="evidence" value="ECO:0007669"/>
    <property type="project" value="UniProtKB-KW"/>
</dbReference>
<organism evidence="11 12">
    <name type="scientific">Calidris pygmaea</name>
    <name type="common">Spoon-billed sandpiper</name>
    <dbReference type="NCBI Taxonomy" id="425635"/>
    <lineage>
        <taxon>Eukaryota</taxon>
        <taxon>Metazoa</taxon>
        <taxon>Chordata</taxon>
        <taxon>Craniata</taxon>
        <taxon>Vertebrata</taxon>
        <taxon>Euteleostomi</taxon>
        <taxon>Archelosauria</taxon>
        <taxon>Archosauria</taxon>
        <taxon>Dinosauria</taxon>
        <taxon>Saurischia</taxon>
        <taxon>Theropoda</taxon>
        <taxon>Coelurosauria</taxon>
        <taxon>Aves</taxon>
        <taxon>Neognathae</taxon>
        <taxon>Neoaves</taxon>
        <taxon>Charadriiformes</taxon>
        <taxon>Scolopacidae</taxon>
        <taxon>Calidris</taxon>
    </lineage>
</organism>
<evidence type="ECO:0000256" key="3">
    <source>
        <dbReference type="ARBA" id="ARBA00022679"/>
    </source>
</evidence>
<dbReference type="InterPro" id="IPR000768">
    <property type="entry name" value="ART"/>
</dbReference>
<dbReference type="GO" id="GO:0003950">
    <property type="term" value="F:NAD+ poly-ADP-ribosyltransferase activity"/>
    <property type="evidence" value="ECO:0007669"/>
    <property type="project" value="TreeGrafter"/>
</dbReference>
<dbReference type="Proteomes" id="UP000694419">
    <property type="component" value="Unplaced"/>
</dbReference>
<reference evidence="11" key="1">
    <citation type="submission" date="2025-08" db="UniProtKB">
        <authorList>
            <consortium name="Ensembl"/>
        </authorList>
    </citation>
    <scope>IDENTIFICATION</scope>
</reference>
<evidence type="ECO:0000256" key="5">
    <source>
        <dbReference type="ARBA" id="ARBA00022729"/>
    </source>
</evidence>
<keyword evidence="4" id="KW-0548">Nucleotidyltransferase</keyword>
<protein>
    <recommendedName>
        <fullName evidence="10">NAD(P)(+)--arginine ADP-ribosyltransferase</fullName>
        <ecNumber evidence="10">2.4.2.31</ecNumber>
    </recommendedName>
    <alternativeName>
        <fullName evidence="10">Mono(ADP-ribosyl)transferase</fullName>
    </alternativeName>
</protein>
<keyword evidence="12" id="KW-1185">Reference proteome</keyword>
<evidence type="ECO:0000256" key="9">
    <source>
        <dbReference type="ARBA" id="ARBA00047597"/>
    </source>
</evidence>
<accession>A0A8C3PIA2</accession>
<dbReference type="InterPro" id="IPR050999">
    <property type="entry name" value="ADP-ribosyltransferase_ARG"/>
</dbReference>
<sequence length="263" mass="30360">SANPTAALATRNPLNLTAIRKVVLDMACASFDDQYQRCDHKMEEELGELNRTEFDRNDIYKKIWILAAAEWRNKEGRVPKPPALHTEHAVALMAYTHECLYGEFNAAVREAGRSHREYLDNFHFKTLHFLLTQALKILRKAQPQKCYDVYRGIRDIRFTAQSHDIVRFGQFASSSFLKDRAERFGTDTVFSVHTCYGVPIKNFSFFPKEAEVLIPPFERFIVTNITYDGKTTHIELKSTGKSSYHNCEWLKGDIPRDRPSIPP</sequence>
<keyword evidence="2 10" id="KW-0328">Glycosyltransferase</keyword>
<comment type="similarity">
    <text evidence="1 10">Belongs to the Arg-specific ADP-ribosyltransferase family.</text>
</comment>
<keyword evidence="6 10" id="KW-0521">NADP</keyword>
<evidence type="ECO:0000256" key="4">
    <source>
        <dbReference type="ARBA" id="ARBA00022695"/>
    </source>
</evidence>
<keyword evidence="7 10" id="KW-0520">NAD</keyword>
<reference evidence="11" key="2">
    <citation type="submission" date="2025-09" db="UniProtKB">
        <authorList>
            <consortium name="Ensembl"/>
        </authorList>
    </citation>
    <scope>IDENTIFICATION</scope>
</reference>
<dbReference type="SUPFAM" id="SSF56399">
    <property type="entry name" value="ADP-ribosylation"/>
    <property type="match status" value="1"/>
</dbReference>
<dbReference type="PROSITE" id="PS01291">
    <property type="entry name" value="ART"/>
    <property type="match status" value="1"/>
</dbReference>
<dbReference type="GO" id="GO:0106274">
    <property type="term" value="F:NAD+-protein-arginine ADP-ribosyltransferase activity"/>
    <property type="evidence" value="ECO:0007669"/>
    <property type="project" value="UniProtKB-EC"/>
</dbReference>
<dbReference type="PRINTS" id="PR00970">
    <property type="entry name" value="RIBTRNSFRASE"/>
</dbReference>
<dbReference type="AlphaFoldDB" id="A0A8C3PIA2"/>
<dbReference type="GO" id="GO:0005615">
    <property type="term" value="C:extracellular space"/>
    <property type="evidence" value="ECO:0007669"/>
    <property type="project" value="UniProtKB-ARBA"/>
</dbReference>
<proteinExistence type="inferred from homology"/>
<evidence type="ECO:0000256" key="6">
    <source>
        <dbReference type="ARBA" id="ARBA00022857"/>
    </source>
</evidence>
<dbReference type="EC" id="2.4.2.31" evidence="10"/>
<evidence type="ECO:0000256" key="8">
    <source>
        <dbReference type="ARBA" id="ARBA00023157"/>
    </source>
</evidence>
<dbReference type="GO" id="GO:0046677">
    <property type="term" value="P:response to antibiotic"/>
    <property type="evidence" value="ECO:0007669"/>
    <property type="project" value="UniProtKB-ARBA"/>
</dbReference>
<dbReference type="FunFam" id="3.90.176.10:FF:000001">
    <property type="entry name" value="NAD(P)(+)--arginine ADP-ribosyltransferase"/>
    <property type="match status" value="1"/>
</dbReference>
<dbReference type="PANTHER" id="PTHR10339:SF19">
    <property type="entry name" value="GPI-LINKED NAD(P)(+)--ARGININE ADP-RIBOSYLTRANSFERASE 1"/>
    <property type="match status" value="1"/>
</dbReference>
<evidence type="ECO:0000313" key="12">
    <source>
        <dbReference type="Proteomes" id="UP000694419"/>
    </source>
</evidence>
<keyword evidence="3 10" id="KW-0808">Transferase</keyword>
<dbReference type="Ensembl" id="ENSCPGT00000004325.1">
    <property type="protein sequence ID" value="ENSCPGP00000003920.1"/>
    <property type="gene ID" value="ENSCPGG00000002907.1"/>
</dbReference>
<evidence type="ECO:0000313" key="11">
    <source>
        <dbReference type="Ensembl" id="ENSCPGP00000003920.1"/>
    </source>
</evidence>
<name>A0A8C3PIA2_9CHAR</name>
<dbReference type="GO" id="GO:0044194">
    <property type="term" value="C:cytolytic granule"/>
    <property type="evidence" value="ECO:0007669"/>
    <property type="project" value="UniProtKB-ARBA"/>
</dbReference>
<keyword evidence="8" id="KW-1015">Disulfide bond</keyword>
<dbReference type="PROSITE" id="PS51996">
    <property type="entry name" value="TR_MART"/>
    <property type="match status" value="1"/>
</dbReference>
<evidence type="ECO:0000256" key="7">
    <source>
        <dbReference type="ARBA" id="ARBA00023027"/>
    </source>
</evidence>
<dbReference type="PANTHER" id="PTHR10339">
    <property type="entry name" value="ADP-RIBOSYLTRANSFERASE"/>
    <property type="match status" value="1"/>
</dbReference>
<dbReference type="Pfam" id="PF01129">
    <property type="entry name" value="ART"/>
    <property type="match status" value="1"/>
</dbReference>
<dbReference type="Gene3D" id="3.90.176.10">
    <property type="entry name" value="Toxin ADP-ribosyltransferase, Chain A, domain 1"/>
    <property type="match status" value="1"/>
</dbReference>
<comment type="catalytic activity">
    <reaction evidence="9 10">
        <text>L-arginyl-[protein] + NAD(+) = N(omega)-(ADP-D-ribosyl)-L-arginyl-[protein] + nicotinamide + H(+)</text>
        <dbReference type="Rhea" id="RHEA:19149"/>
        <dbReference type="Rhea" id="RHEA-COMP:10532"/>
        <dbReference type="Rhea" id="RHEA-COMP:15087"/>
        <dbReference type="ChEBI" id="CHEBI:15378"/>
        <dbReference type="ChEBI" id="CHEBI:17154"/>
        <dbReference type="ChEBI" id="CHEBI:29965"/>
        <dbReference type="ChEBI" id="CHEBI:57540"/>
        <dbReference type="ChEBI" id="CHEBI:142554"/>
        <dbReference type="EC" id="2.4.2.31"/>
    </reaction>
</comment>
<keyword evidence="5" id="KW-0732">Signal</keyword>
<evidence type="ECO:0000256" key="10">
    <source>
        <dbReference type="RuleBase" id="RU361228"/>
    </source>
</evidence>